<evidence type="ECO:0000256" key="1">
    <source>
        <dbReference type="ARBA" id="ARBA00022448"/>
    </source>
</evidence>
<keyword evidence="1" id="KW-0813">Transport</keyword>
<dbReference type="Pfam" id="PF01992">
    <property type="entry name" value="vATP-synt_AC39"/>
    <property type="match status" value="1"/>
</dbReference>
<evidence type="ECO:0000256" key="2">
    <source>
        <dbReference type="ARBA" id="ARBA00023065"/>
    </source>
</evidence>
<dbReference type="EMBL" id="DYVY01000173">
    <property type="protein sequence ID" value="HJF95181.1"/>
    <property type="molecule type" value="Genomic_DNA"/>
</dbReference>
<reference evidence="3" key="1">
    <citation type="journal article" date="2021" name="PeerJ">
        <title>Extensive microbial diversity within the chicken gut microbiome revealed by metagenomics and culture.</title>
        <authorList>
            <person name="Gilroy R."/>
            <person name="Ravi A."/>
            <person name="Getino M."/>
            <person name="Pursley I."/>
            <person name="Horton D.L."/>
            <person name="Alikhan N.F."/>
            <person name="Baker D."/>
            <person name="Gharbi K."/>
            <person name="Hall N."/>
            <person name="Watson M."/>
            <person name="Adriaenssens E.M."/>
            <person name="Foster-Nyarko E."/>
            <person name="Jarju S."/>
            <person name="Secka A."/>
            <person name="Antonio M."/>
            <person name="Oren A."/>
            <person name="Chaudhuri R.R."/>
            <person name="La Ragione R."/>
            <person name="Hildebrand F."/>
            <person name="Pallen M.J."/>
        </authorList>
    </citation>
    <scope>NUCLEOTIDE SEQUENCE</scope>
    <source>
        <strain evidence="3">ChiSjej5B23-16112</strain>
    </source>
</reference>
<proteinExistence type="predicted"/>
<reference evidence="3" key="2">
    <citation type="submission" date="2021-09" db="EMBL/GenBank/DDBJ databases">
        <authorList>
            <person name="Gilroy R."/>
        </authorList>
    </citation>
    <scope>NUCLEOTIDE SEQUENCE</scope>
    <source>
        <strain evidence="3">ChiSjej5B23-16112</strain>
    </source>
</reference>
<dbReference type="RefSeq" id="WP_087174821.1">
    <property type="nucleotide sequence ID" value="NZ_CAUGIN010000008.1"/>
</dbReference>
<organism evidence="3 4">
    <name type="scientific">Lachnoclostridium phocaeense</name>
    <dbReference type="NCBI Taxonomy" id="1871021"/>
    <lineage>
        <taxon>Bacteria</taxon>
        <taxon>Bacillati</taxon>
        <taxon>Bacillota</taxon>
        <taxon>Clostridia</taxon>
        <taxon>Lachnospirales</taxon>
        <taxon>Lachnospiraceae</taxon>
    </lineage>
</organism>
<dbReference type="PANTHER" id="PTHR38682:SF1">
    <property type="entry name" value="V-TYPE ATP SYNTHASE SUBUNIT C"/>
    <property type="match status" value="1"/>
</dbReference>
<dbReference type="Proteomes" id="UP000769156">
    <property type="component" value="Unassembled WGS sequence"/>
</dbReference>
<evidence type="ECO:0000313" key="3">
    <source>
        <dbReference type="EMBL" id="HJF95181.1"/>
    </source>
</evidence>
<dbReference type="InterPro" id="IPR002843">
    <property type="entry name" value="ATPase_V0-cplx_csu/dsu"/>
</dbReference>
<dbReference type="InterPro" id="IPR044911">
    <property type="entry name" value="V-type_ATPase_csu/dsu_dom_3"/>
</dbReference>
<gene>
    <name evidence="3" type="ORF">K8V82_10410</name>
</gene>
<dbReference type="GO" id="GO:0046961">
    <property type="term" value="F:proton-transporting ATPase activity, rotational mechanism"/>
    <property type="evidence" value="ECO:0007669"/>
    <property type="project" value="InterPro"/>
</dbReference>
<dbReference type="InterPro" id="IPR036079">
    <property type="entry name" value="ATPase_csu/dsu_sf"/>
</dbReference>
<protein>
    <submittedName>
        <fullName evidence="3">V-type ATPase subunit</fullName>
    </submittedName>
</protein>
<dbReference type="AlphaFoldDB" id="A0A921I450"/>
<dbReference type="PANTHER" id="PTHR38682">
    <property type="entry name" value="V-TYPE ATP SYNTHASE SUBUNIT C"/>
    <property type="match status" value="1"/>
</dbReference>
<accession>A0A921I450</accession>
<keyword evidence="2" id="KW-0406">Ion transport</keyword>
<dbReference type="Gene3D" id="1.10.132.50">
    <property type="entry name" value="ATP synthase (C/AC39) subunit, domain 3"/>
    <property type="match status" value="3"/>
</dbReference>
<name>A0A921I450_9FIRM</name>
<dbReference type="InterPro" id="IPR050873">
    <property type="entry name" value="V-ATPase_V0D/AC39_subunit"/>
</dbReference>
<evidence type="ECO:0000313" key="4">
    <source>
        <dbReference type="Proteomes" id="UP000769156"/>
    </source>
</evidence>
<dbReference type="SUPFAM" id="SSF103486">
    <property type="entry name" value="V-type ATP synthase subunit C"/>
    <property type="match status" value="1"/>
</dbReference>
<comment type="caution">
    <text evidence="3">The sequence shown here is derived from an EMBL/GenBank/DDBJ whole genome shotgun (WGS) entry which is preliminary data.</text>
</comment>
<sequence>MGNLLAYSGIATKVRAMEAKLLWKEDFEKIAAMKSVPEVVSWLIQNSTYKEVLENLDPGLIHRGNIEKLLELSLYHDYTKIYRFCSLEQRKFLRLYLKRYEVALINYCLRIVINHYKEPFDLNYKKPFFDKYSQISIEKLIHSRTTDEVIENLRDTEYYGTLKKLRDGQAVTLFDYDLALNLYYFTSMWKSRKKVLKNKELEIFTRDCGSKINLLNIQWIYRAKKYFSLEPADIYALLIPIHYKLRTELVQEMVEAETMEDFERAVSKTSYARHYHFTDQLTIEKMYADCLYYLYITDRRSNPYSIACINTYLFMKEQELEKLTTAMECVRYGVSPDETLQYVGGRKL</sequence>